<dbReference type="InterPro" id="IPR022689">
    <property type="entry name" value="Iron_dep_repressor"/>
</dbReference>
<dbReference type="InterPro" id="IPR036421">
    <property type="entry name" value="Fe_dep_repressor_sf"/>
</dbReference>
<evidence type="ECO:0000256" key="3">
    <source>
        <dbReference type="ARBA" id="ARBA00011738"/>
    </source>
</evidence>
<keyword evidence="14" id="KW-1185">Reference proteome</keyword>
<dbReference type="PANTHER" id="PTHR33238:SF11">
    <property type="entry name" value="TRANSCRIPTIONAL REGULATOR MNTR"/>
    <property type="match status" value="1"/>
</dbReference>
<dbReference type="SUPFAM" id="SSF46785">
    <property type="entry name" value="Winged helix' DNA-binding domain"/>
    <property type="match status" value="1"/>
</dbReference>
<evidence type="ECO:0000256" key="11">
    <source>
        <dbReference type="ARBA" id="ARBA00032593"/>
    </source>
</evidence>
<dbReference type="SUPFAM" id="SSF47979">
    <property type="entry name" value="Iron-dependent repressor protein, dimerization domain"/>
    <property type="match status" value="1"/>
</dbReference>
<evidence type="ECO:0000256" key="7">
    <source>
        <dbReference type="ARBA" id="ARBA00023125"/>
    </source>
</evidence>
<protein>
    <recommendedName>
        <fullName evidence="11">Manganese transport regulator</fullName>
    </recommendedName>
</protein>
<dbReference type="InterPro" id="IPR036388">
    <property type="entry name" value="WH-like_DNA-bd_sf"/>
</dbReference>
<proteinExistence type="inferred from homology"/>
<name>A0ABW4PW11_9MICO</name>
<evidence type="ECO:0000259" key="12">
    <source>
        <dbReference type="PROSITE" id="PS50944"/>
    </source>
</evidence>
<dbReference type="Gene3D" id="1.10.10.10">
    <property type="entry name" value="Winged helix-like DNA-binding domain superfamily/Winged helix DNA-binding domain"/>
    <property type="match status" value="1"/>
</dbReference>
<gene>
    <name evidence="13" type="ORF">ACFSDA_07455</name>
</gene>
<dbReference type="InterPro" id="IPR050536">
    <property type="entry name" value="DtxR_MntR_Metal-Reg"/>
</dbReference>
<evidence type="ECO:0000256" key="8">
    <source>
        <dbReference type="ARBA" id="ARBA00023159"/>
    </source>
</evidence>
<evidence type="ECO:0000256" key="9">
    <source>
        <dbReference type="ARBA" id="ARBA00023163"/>
    </source>
</evidence>
<dbReference type="PANTHER" id="PTHR33238">
    <property type="entry name" value="IRON (METAL) DEPENDENT REPRESSOR, DTXR FAMILY"/>
    <property type="match status" value="1"/>
</dbReference>
<evidence type="ECO:0000256" key="6">
    <source>
        <dbReference type="ARBA" id="ARBA00023015"/>
    </source>
</evidence>
<dbReference type="InterPro" id="IPR007167">
    <property type="entry name" value="Fe-transptr_FeoA-like"/>
</dbReference>
<dbReference type="Pfam" id="PF04023">
    <property type="entry name" value="FeoA"/>
    <property type="match status" value="1"/>
</dbReference>
<comment type="subunit">
    <text evidence="3">Homodimer.</text>
</comment>
<evidence type="ECO:0000256" key="4">
    <source>
        <dbReference type="ARBA" id="ARBA00022490"/>
    </source>
</evidence>
<feature type="domain" description="HTH dtxR-type" evidence="12">
    <location>
        <begin position="6"/>
        <end position="68"/>
    </location>
</feature>
<dbReference type="RefSeq" id="WP_343904134.1">
    <property type="nucleotide sequence ID" value="NZ_BAAAIS010000002.1"/>
</dbReference>
<dbReference type="PROSITE" id="PS50944">
    <property type="entry name" value="HTH_DTXR"/>
    <property type="match status" value="1"/>
</dbReference>
<keyword evidence="7" id="KW-0238">DNA-binding</keyword>
<keyword evidence="8" id="KW-0010">Activator</keyword>
<keyword evidence="9" id="KW-0804">Transcription</keyword>
<comment type="similarity">
    <text evidence="2">Belongs to the DtxR/MntR family.</text>
</comment>
<accession>A0ABW4PW11</accession>
<dbReference type="InterPro" id="IPR008988">
    <property type="entry name" value="Transcriptional_repressor_C"/>
</dbReference>
<evidence type="ECO:0000256" key="1">
    <source>
        <dbReference type="ARBA" id="ARBA00004496"/>
    </source>
</evidence>
<dbReference type="SUPFAM" id="SSF50037">
    <property type="entry name" value="C-terminal domain of transcriptional repressors"/>
    <property type="match status" value="1"/>
</dbReference>
<dbReference type="Proteomes" id="UP001597280">
    <property type="component" value="Unassembled WGS sequence"/>
</dbReference>
<comment type="subcellular location">
    <subcellularLocation>
        <location evidence="1">Cytoplasm</location>
    </subcellularLocation>
</comment>
<dbReference type="Pfam" id="PF01325">
    <property type="entry name" value="Fe_dep_repress"/>
    <property type="match status" value="1"/>
</dbReference>
<dbReference type="SMART" id="SM00899">
    <property type="entry name" value="FeoA"/>
    <property type="match status" value="1"/>
</dbReference>
<dbReference type="Pfam" id="PF02742">
    <property type="entry name" value="Fe_dep_repr_C"/>
    <property type="match status" value="1"/>
</dbReference>
<keyword evidence="6" id="KW-0805">Transcription regulation</keyword>
<keyword evidence="10" id="KW-0464">Manganese</keyword>
<dbReference type="InterPro" id="IPR022687">
    <property type="entry name" value="HTH_DTXR"/>
</dbReference>
<evidence type="ECO:0000313" key="14">
    <source>
        <dbReference type="Proteomes" id="UP001597280"/>
    </source>
</evidence>
<evidence type="ECO:0000256" key="2">
    <source>
        <dbReference type="ARBA" id="ARBA00007871"/>
    </source>
</evidence>
<dbReference type="SMART" id="SM00529">
    <property type="entry name" value="HTH_DTXR"/>
    <property type="match status" value="1"/>
</dbReference>
<keyword evidence="4" id="KW-0963">Cytoplasm</keyword>
<organism evidence="13 14">
    <name type="scientific">Brachybacterium rhamnosum</name>
    <dbReference type="NCBI Taxonomy" id="173361"/>
    <lineage>
        <taxon>Bacteria</taxon>
        <taxon>Bacillati</taxon>
        <taxon>Actinomycetota</taxon>
        <taxon>Actinomycetes</taxon>
        <taxon>Micrococcales</taxon>
        <taxon>Dermabacteraceae</taxon>
        <taxon>Brachybacterium</taxon>
    </lineage>
</organism>
<sequence length="226" mass="24069">MHPDQLSPVAQDYLKVIWTRTEWGADPMTTGDLAEHFGTSAANVTETLKRLDAQGLVERVPYKPVALTEVGLRCAVAMVRRHRLLETYLVEKLGYGWHEVHDEAERLEHAVSDNFVTRIDEALGHPTADPHGDPIPDAGHRSSHPEDALTLAAVQAAGAYRVLRVSDADPAVLQRARELGVVPGAELEIGLGGGPDGTRAVRAPGGAPLEVGAELAGATLVVPVVG</sequence>
<keyword evidence="5" id="KW-0678">Repressor</keyword>
<evidence type="ECO:0000313" key="13">
    <source>
        <dbReference type="EMBL" id="MFD1834911.1"/>
    </source>
</evidence>
<evidence type="ECO:0000256" key="10">
    <source>
        <dbReference type="ARBA" id="ARBA00023211"/>
    </source>
</evidence>
<dbReference type="InterPro" id="IPR036390">
    <property type="entry name" value="WH_DNA-bd_sf"/>
</dbReference>
<dbReference type="EMBL" id="JBHUFL010000002">
    <property type="protein sequence ID" value="MFD1834911.1"/>
    <property type="molecule type" value="Genomic_DNA"/>
</dbReference>
<dbReference type="Gene3D" id="1.10.60.10">
    <property type="entry name" value="Iron dependent repressor, metal binding and dimerisation domain"/>
    <property type="match status" value="1"/>
</dbReference>
<reference evidence="14" key="1">
    <citation type="journal article" date="2019" name="Int. J. Syst. Evol. Microbiol.">
        <title>The Global Catalogue of Microorganisms (GCM) 10K type strain sequencing project: providing services to taxonomists for standard genome sequencing and annotation.</title>
        <authorList>
            <consortium name="The Broad Institute Genomics Platform"/>
            <consortium name="The Broad Institute Genome Sequencing Center for Infectious Disease"/>
            <person name="Wu L."/>
            <person name="Ma J."/>
        </authorList>
    </citation>
    <scope>NUCLEOTIDE SEQUENCE [LARGE SCALE GENOMIC DNA]</scope>
    <source>
        <strain evidence="14">JCM 11650</strain>
    </source>
</reference>
<comment type="caution">
    <text evidence="13">The sequence shown here is derived from an EMBL/GenBank/DDBJ whole genome shotgun (WGS) entry which is preliminary data.</text>
</comment>
<dbReference type="InterPro" id="IPR001367">
    <property type="entry name" value="Fe_dep_repressor"/>
</dbReference>
<evidence type="ECO:0000256" key="5">
    <source>
        <dbReference type="ARBA" id="ARBA00022491"/>
    </source>
</evidence>